<name>A0A8X6WWN4_9ARAC</name>
<dbReference type="Proteomes" id="UP000886998">
    <property type="component" value="Unassembled WGS sequence"/>
</dbReference>
<reference evidence="2" key="1">
    <citation type="submission" date="2020-08" db="EMBL/GenBank/DDBJ databases">
        <title>Multicomponent nature underlies the extraordinary mechanical properties of spider dragline silk.</title>
        <authorList>
            <person name="Kono N."/>
            <person name="Nakamura H."/>
            <person name="Mori M."/>
            <person name="Yoshida Y."/>
            <person name="Ohtoshi R."/>
            <person name="Malay A.D."/>
            <person name="Moran D.A.P."/>
            <person name="Tomita M."/>
            <person name="Numata K."/>
            <person name="Arakawa K."/>
        </authorList>
    </citation>
    <scope>NUCLEOTIDE SEQUENCE</scope>
</reference>
<organism evidence="2 3">
    <name type="scientific">Trichonephila inaurata madagascariensis</name>
    <dbReference type="NCBI Taxonomy" id="2747483"/>
    <lineage>
        <taxon>Eukaryota</taxon>
        <taxon>Metazoa</taxon>
        <taxon>Ecdysozoa</taxon>
        <taxon>Arthropoda</taxon>
        <taxon>Chelicerata</taxon>
        <taxon>Arachnida</taxon>
        <taxon>Araneae</taxon>
        <taxon>Araneomorphae</taxon>
        <taxon>Entelegynae</taxon>
        <taxon>Araneoidea</taxon>
        <taxon>Nephilidae</taxon>
        <taxon>Trichonephila</taxon>
        <taxon>Trichonephila inaurata</taxon>
    </lineage>
</organism>
<gene>
    <name evidence="2" type="ORF">TNIN_270881</name>
</gene>
<dbReference type="AlphaFoldDB" id="A0A8X6WWN4"/>
<evidence type="ECO:0000256" key="1">
    <source>
        <dbReference type="SAM" id="MobiDB-lite"/>
    </source>
</evidence>
<proteinExistence type="predicted"/>
<protein>
    <submittedName>
        <fullName evidence="2">Uncharacterized protein</fullName>
    </submittedName>
</protein>
<evidence type="ECO:0000313" key="2">
    <source>
        <dbReference type="EMBL" id="GFY42575.1"/>
    </source>
</evidence>
<keyword evidence="3" id="KW-1185">Reference proteome</keyword>
<evidence type="ECO:0000313" key="3">
    <source>
        <dbReference type="Proteomes" id="UP000886998"/>
    </source>
</evidence>
<accession>A0A8X6WWN4</accession>
<feature type="region of interest" description="Disordered" evidence="1">
    <location>
        <begin position="64"/>
        <end position="83"/>
    </location>
</feature>
<sequence length="83" mass="9470">MSAVIPHGCHEALWKTVANKDESNIAQAMFDRIFYISLSFQISHVHSRLDVSHKPEIHRSEIRATEIENNARSRDYQNAVPGP</sequence>
<feature type="compositionally biased region" description="Basic and acidic residues" evidence="1">
    <location>
        <begin position="64"/>
        <end position="75"/>
    </location>
</feature>
<comment type="caution">
    <text evidence="2">The sequence shown here is derived from an EMBL/GenBank/DDBJ whole genome shotgun (WGS) entry which is preliminary data.</text>
</comment>
<dbReference type="EMBL" id="BMAV01003153">
    <property type="protein sequence ID" value="GFY42575.1"/>
    <property type="molecule type" value="Genomic_DNA"/>
</dbReference>